<dbReference type="GO" id="GO:0052689">
    <property type="term" value="F:carboxylic ester hydrolase activity"/>
    <property type="evidence" value="ECO:0007669"/>
    <property type="project" value="TreeGrafter"/>
</dbReference>
<keyword evidence="2" id="KW-0378">Hydrolase</keyword>
<dbReference type="GO" id="GO:0005739">
    <property type="term" value="C:mitochondrion"/>
    <property type="evidence" value="ECO:0007669"/>
    <property type="project" value="TreeGrafter"/>
</dbReference>
<dbReference type="Pfam" id="PF00561">
    <property type="entry name" value="Abhydrolase_1"/>
    <property type="match status" value="1"/>
</dbReference>
<evidence type="ECO:0000259" key="12">
    <source>
        <dbReference type="Pfam" id="PF00561"/>
    </source>
</evidence>
<comment type="catalytic activity">
    <reaction evidence="9">
        <text>1,2-didecanoylglycerol + H2O = decanoylglycerol + decanoate + H(+)</text>
        <dbReference type="Rhea" id="RHEA:48596"/>
        <dbReference type="ChEBI" id="CHEBI:11152"/>
        <dbReference type="ChEBI" id="CHEBI:15377"/>
        <dbReference type="ChEBI" id="CHEBI:15378"/>
        <dbReference type="ChEBI" id="CHEBI:27689"/>
        <dbReference type="ChEBI" id="CHEBI:90605"/>
    </reaction>
</comment>
<evidence type="ECO:0000256" key="11">
    <source>
        <dbReference type="ARBA" id="ARBA00048919"/>
    </source>
</evidence>
<evidence type="ECO:0000313" key="14">
    <source>
        <dbReference type="Proteomes" id="UP000215335"/>
    </source>
</evidence>
<protein>
    <recommendedName>
        <fullName evidence="7">sn-1-specific diacylglycerol lipase ABHD11</fullName>
        <ecNumber evidence="3">3.1.1.116</ecNumber>
    </recommendedName>
    <alternativeName>
        <fullName evidence="4">Alpha/beta hydrolase domain-containing protein 11</fullName>
    </alternativeName>
</protein>
<dbReference type="STRING" id="543379.A0A232ER18"/>
<evidence type="ECO:0000256" key="1">
    <source>
        <dbReference type="ARBA" id="ARBA00008645"/>
    </source>
</evidence>
<evidence type="ECO:0000313" key="13">
    <source>
        <dbReference type="EMBL" id="OXU20814.1"/>
    </source>
</evidence>
<evidence type="ECO:0000256" key="6">
    <source>
        <dbReference type="ARBA" id="ARBA00043742"/>
    </source>
</evidence>
<dbReference type="PANTHER" id="PTHR46118:SF4">
    <property type="entry name" value="PROTEIN ABHD11"/>
    <property type="match status" value="1"/>
</dbReference>
<evidence type="ECO:0000256" key="2">
    <source>
        <dbReference type="ARBA" id="ARBA00022801"/>
    </source>
</evidence>
<feature type="domain" description="AB hydrolase-1" evidence="12">
    <location>
        <begin position="56"/>
        <end position="296"/>
    </location>
</feature>
<comment type="catalytic activity">
    <reaction evidence="6">
        <text>a 1,3-diacyl-sn-glycerol + H2O = a 1-acyl-sn-glycerol + a fatty acid + H(+)</text>
        <dbReference type="Rhea" id="RHEA:38503"/>
        <dbReference type="ChEBI" id="CHEBI:15377"/>
        <dbReference type="ChEBI" id="CHEBI:15378"/>
        <dbReference type="ChEBI" id="CHEBI:28868"/>
        <dbReference type="ChEBI" id="CHEBI:64683"/>
        <dbReference type="ChEBI" id="CHEBI:77272"/>
    </reaction>
</comment>
<evidence type="ECO:0000256" key="7">
    <source>
        <dbReference type="ARBA" id="ARBA00044064"/>
    </source>
</evidence>
<dbReference type="InterPro" id="IPR029058">
    <property type="entry name" value="AB_hydrolase_fold"/>
</dbReference>
<dbReference type="Proteomes" id="UP000215335">
    <property type="component" value="Unassembled WGS sequence"/>
</dbReference>
<organism evidence="13 14">
    <name type="scientific">Trichomalopsis sarcophagae</name>
    <dbReference type="NCBI Taxonomy" id="543379"/>
    <lineage>
        <taxon>Eukaryota</taxon>
        <taxon>Metazoa</taxon>
        <taxon>Ecdysozoa</taxon>
        <taxon>Arthropoda</taxon>
        <taxon>Hexapoda</taxon>
        <taxon>Insecta</taxon>
        <taxon>Pterygota</taxon>
        <taxon>Neoptera</taxon>
        <taxon>Endopterygota</taxon>
        <taxon>Hymenoptera</taxon>
        <taxon>Apocrita</taxon>
        <taxon>Proctotrupomorpha</taxon>
        <taxon>Chalcidoidea</taxon>
        <taxon>Pteromalidae</taxon>
        <taxon>Pteromalinae</taxon>
        <taxon>Trichomalopsis</taxon>
    </lineage>
</organism>
<evidence type="ECO:0000256" key="9">
    <source>
        <dbReference type="ARBA" id="ARBA00048504"/>
    </source>
</evidence>
<gene>
    <name evidence="13" type="ORF">TSAR_006498</name>
</gene>
<accession>A0A232ER18</accession>
<comment type="catalytic activity">
    <reaction evidence="10">
        <text>1-octadecanoyl-2-(9Z-octadecenoyl)-sn-glycerol + H2O = 2-(9Z-octadecenoyl)-glycerol + octadecanoate + H(+)</text>
        <dbReference type="Rhea" id="RHEA:77103"/>
        <dbReference type="ChEBI" id="CHEBI:15377"/>
        <dbReference type="ChEBI" id="CHEBI:15378"/>
        <dbReference type="ChEBI" id="CHEBI:25629"/>
        <dbReference type="ChEBI" id="CHEBI:73990"/>
        <dbReference type="ChEBI" id="CHEBI:75468"/>
    </reaction>
</comment>
<dbReference type="Gene3D" id="3.40.50.1820">
    <property type="entry name" value="alpha/beta hydrolase"/>
    <property type="match status" value="1"/>
</dbReference>
<evidence type="ECO:0000256" key="4">
    <source>
        <dbReference type="ARBA" id="ARBA00042703"/>
    </source>
</evidence>
<evidence type="ECO:0000256" key="10">
    <source>
        <dbReference type="ARBA" id="ARBA00048513"/>
    </source>
</evidence>
<sequence>MILRKCSSKLYLLPCRLNTIFVERGLANSHAIKTPVKLAYASYESTKEAGADPSKPPILIMHGLFGSKSNWNSLSKSIHQKTNRKVITIDARNHGDSPHAPEMSYYNMTEDIALLLRDLEINKVILVGHSMGGGAVMYTALSYPEIVDKLIVVDFCPTKTSPSLLSMMKLFEAMRTISLDGTPSLSKARKLADEQLSVSVKSNAIRQFLLTNLVESEPGKYKWRINLPVLEDSFATRIAVFPNEKGRTYNGPTLFIAGTESDYIKESDHSHIKKIFPLAKFRYITGAGHWVHADKPAEFLDSLTSFVNEKH</sequence>
<dbReference type="FunFam" id="3.40.50.1820:FF:000039">
    <property type="entry name" value="Esterase ybfF"/>
    <property type="match status" value="1"/>
</dbReference>
<dbReference type="EMBL" id="NNAY01002670">
    <property type="protein sequence ID" value="OXU20814.1"/>
    <property type="molecule type" value="Genomic_DNA"/>
</dbReference>
<dbReference type="EC" id="3.1.1.116" evidence="3"/>
<proteinExistence type="inferred from homology"/>
<dbReference type="PRINTS" id="PR00111">
    <property type="entry name" value="ABHYDROLASE"/>
</dbReference>
<dbReference type="InterPro" id="IPR000073">
    <property type="entry name" value="AB_hydrolase_1"/>
</dbReference>
<comment type="catalytic activity">
    <reaction evidence="5">
        <text>a 1,2-diacyl-sn-glycerol + H2O = a 2-acylglycerol + a fatty acid + H(+)</text>
        <dbReference type="Rhea" id="RHEA:33275"/>
        <dbReference type="ChEBI" id="CHEBI:15377"/>
        <dbReference type="ChEBI" id="CHEBI:15378"/>
        <dbReference type="ChEBI" id="CHEBI:17389"/>
        <dbReference type="ChEBI" id="CHEBI:17815"/>
        <dbReference type="ChEBI" id="CHEBI:28868"/>
        <dbReference type="EC" id="3.1.1.116"/>
    </reaction>
</comment>
<keyword evidence="14" id="KW-1185">Reference proteome</keyword>
<dbReference type="ESTHER" id="9hyme-a0a232er18">
    <property type="family name" value="ABHD11-Acetyl_transferase"/>
</dbReference>
<dbReference type="SUPFAM" id="SSF53474">
    <property type="entry name" value="alpha/beta-Hydrolases"/>
    <property type="match status" value="1"/>
</dbReference>
<comment type="caution">
    <text evidence="13">The sequence shown here is derived from an EMBL/GenBank/DDBJ whole genome shotgun (WGS) entry which is preliminary data.</text>
</comment>
<comment type="catalytic activity">
    <reaction evidence="8">
        <text>1-octadecanoyl-2-(4Z,7Z,10Z,13Z,16Z,19Z-docosahexaenoyl)-sn-glycerol + H2O = 2-(4Z,7Z,10Z,13Z,16Z,19Z-docosahexaenoyl)-glycerol + octadecanoate + H(+)</text>
        <dbReference type="Rhea" id="RHEA:77107"/>
        <dbReference type="ChEBI" id="CHEBI:15377"/>
        <dbReference type="ChEBI" id="CHEBI:15378"/>
        <dbReference type="ChEBI" id="CHEBI:25629"/>
        <dbReference type="ChEBI" id="CHEBI:77129"/>
        <dbReference type="ChEBI" id="CHEBI:186738"/>
    </reaction>
</comment>
<evidence type="ECO:0000256" key="3">
    <source>
        <dbReference type="ARBA" id="ARBA00026104"/>
    </source>
</evidence>
<evidence type="ECO:0000256" key="5">
    <source>
        <dbReference type="ARBA" id="ARBA00043667"/>
    </source>
</evidence>
<dbReference type="PANTHER" id="PTHR46118">
    <property type="entry name" value="PROTEIN ABHD11"/>
    <property type="match status" value="1"/>
</dbReference>
<comment type="catalytic activity">
    <reaction evidence="11">
        <text>1-octadecanoyl-2-(5Z,8Z,11Z,14Z-eicosatetraenoyl)-sn-glycerol + H2O = 2-(5Z,8Z,11Z,14Z-eicosatetraenoyl)-glycerol + octadecanoate + H(+)</text>
        <dbReference type="Rhea" id="RHEA:38507"/>
        <dbReference type="ChEBI" id="CHEBI:15377"/>
        <dbReference type="ChEBI" id="CHEBI:15378"/>
        <dbReference type="ChEBI" id="CHEBI:25629"/>
        <dbReference type="ChEBI" id="CHEBI:52392"/>
        <dbReference type="ChEBI" id="CHEBI:75728"/>
    </reaction>
</comment>
<name>A0A232ER18_9HYME</name>
<reference evidence="13 14" key="1">
    <citation type="journal article" date="2017" name="Curr. Biol.">
        <title>The Evolution of Venom by Co-option of Single-Copy Genes.</title>
        <authorList>
            <person name="Martinson E.O."/>
            <person name="Mrinalini"/>
            <person name="Kelkar Y.D."/>
            <person name="Chang C.H."/>
            <person name="Werren J.H."/>
        </authorList>
    </citation>
    <scope>NUCLEOTIDE SEQUENCE [LARGE SCALE GENOMIC DNA]</scope>
    <source>
        <strain evidence="13 14">Alberta</strain>
        <tissue evidence="13">Whole body</tissue>
    </source>
</reference>
<dbReference type="OrthoDB" id="8119704at2759"/>
<comment type="similarity">
    <text evidence="1">Belongs to the AB hydrolase superfamily.</text>
</comment>
<dbReference type="AlphaFoldDB" id="A0A232ER18"/>
<evidence type="ECO:0000256" key="8">
    <source>
        <dbReference type="ARBA" id="ARBA00048283"/>
    </source>
</evidence>